<dbReference type="EMBL" id="FPHS01000108">
    <property type="protein sequence ID" value="SFV79066.1"/>
    <property type="molecule type" value="Genomic_DNA"/>
</dbReference>
<name>A0A1W1D6G9_9ZZZZ</name>
<dbReference type="InterPro" id="IPR009664">
    <property type="entry name" value="Ppnp"/>
</dbReference>
<dbReference type="PANTHER" id="PTHR36540">
    <property type="entry name" value="PYRIMIDINE/PURINE NUCLEOSIDE PHOSPHORYLASE"/>
    <property type="match status" value="1"/>
</dbReference>
<proteinExistence type="inferred from homology"/>
<sequence length="103" mass="11602">MSNFENVTVVKAANIYFDGKVTSRVVQFADGSKKTLGIMMPGDYEFGTDDNELMEIQAGEMDVLLPGESEWQTFTKGTSFEVPKNSSFKLQVKEVTDYCCSYW</sequence>
<dbReference type="SUPFAM" id="SSF51182">
    <property type="entry name" value="RmlC-like cupins"/>
    <property type="match status" value="1"/>
</dbReference>
<evidence type="ECO:0000256" key="1">
    <source>
        <dbReference type="ARBA" id="ARBA00022676"/>
    </source>
</evidence>
<dbReference type="InterPro" id="IPR014710">
    <property type="entry name" value="RmlC-like_jellyroll"/>
</dbReference>
<evidence type="ECO:0000313" key="4">
    <source>
        <dbReference type="EMBL" id="SFV79066.1"/>
    </source>
</evidence>
<dbReference type="GO" id="GO:0005829">
    <property type="term" value="C:cytosol"/>
    <property type="evidence" value="ECO:0007669"/>
    <property type="project" value="TreeGrafter"/>
</dbReference>
<keyword evidence="1" id="KW-0328">Glycosyltransferase</keyword>
<dbReference type="Pfam" id="PF06865">
    <property type="entry name" value="Ppnp"/>
    <property type="match status" value="1"/>
</dbReference>
<dbReference type="AlphaFoldDB" id="A0A1W1D6G9"/>
<dbReference type="GO" id="GO:0004731">
    <property type="term" value="F:purine-nucleoside phosphorylase activity"/>
    <property type="evidence" value="ECO:0007669"/>
    <property type="project" value="TreeGrafter"/>
</dbReference>
<evidence type="ECO:0000313" key="6">
    <source>
        <dbReference type="EMBL" id="SFV84214.1"/>
    </source>
</evidence>
<dbReference type="HAMAP" id="MF_01537">
    <property type="entry name" value="Nucleos_phosphorylase_PpnP"/>
    <property type="match status" value="1"/>
</dbReference>
<dbReference type="Gene3D" id="2.60.120.10">
    <property type="entry name" value="Jelly Rolls"/>
    <property type="match status" value="1"/>
</dbReference>
<gene>
    <name evidence="3" type="ORF">MNB_SUP05-10-763</name>
    <name evidence="4" type="ORF">MNB_SUP05-11-389</name>
    <name evidence="5" type="ORF">MNB_SUP05-6-636</name>
    <name evidence="6" type="ORF">MNB_SUP05-7-517</name>
</gene>
<dbReference type="EMBL" id="FPHW01000099">
    <property type="protein sequence ID" value="SFV84214.1"/>
    <property type="molecule type" value="Genomic_DNA"/>
</dbReference>
<evidence type="ECO:0000313" key="3">
    <source>
        <dbReference type="EMBL" id="SFV76090.1"/>
    </source>
</evidence>
<dbReference type="EMBL" id="FPHV01000068">
    <property type="protein sequence ID" value="SFV81496.1"/>
    <property type="molecule type" value="Genomic_DNA"/>
</dbReference>
<dbReference type="InterPro" id="IPR011051">
    <property type="entry name" value="RmlC_Cupin_sf"/>
</dbReference>
<dbReference type="EMBL" id="FPHQ01000040">
    <property type="protein sequence ID" value="SFV76090.1"/>
    <property type="molecule type" value="Genomic_DNA"/>
</dbReference>
<organism evidence="3">
    <name type="scientific">hydrothermal vent metagenome</name>
    <dbReference type="NCBI Taxonomy" id="652676"/>
    <lineage>
        <taxon>unclassified sequences</taxon>
        <taxon>metagenomes</taxon>
        <taxon>ecological metagenomes</taxon>
    </lineage>
</organism>
<evidence type="ECO:0000313" key="5">
    <source>
        <dbReference type="EMBL" id="SFV81496.1"/>
    </source>
</evidence>
<protein>
    <submittedName>
        <fullName evidence="6">Putative cytoplasmic protein</fullName>
    </submittedName>
    <submittedName>
        <fullName evidence="4">UPF0345 protein LIC_12681</fullName>
    </submittedName>
</protein>
<dbReference type="PANTHER" id="PTHR36540:SF1">
    <property type="entry name" value="PYRIMIDINE_PURINE NUCLEOSIDE PHOSPHORYLASE"/>
    <property type="match status" value="1"/>
</dbReference>
<dbReference type="CDD" id="cd20296">
    <property type="entry name" value="cupin_PpnP-like"/>
    <property type="match status" value="1"/>
</dbReference>
<accession>A0A1W1D6G9</accession>
<dbReference type="GO" id="GO:0016154">
    <property type="term" value="F:pyrimidine-nucleoside phosphorylase activity"/>
    <property type="evidence" value="ECO:0007669"/>
    <property type="project" value="TreeGrafter"/>
</dbReference>
<dbReference type="FunFam" id="2.60.120.10:FF:000016">
    <property type="entry name" value="Pyrimidine/purine nucleoside phosphorylase"/>
    <property type="match status" value="1"/>
</dbReference>
<evidence type="ECO:0000256" key="2">
    <source>
        <dbReference type="ARBA" id="ARBA00022679"/>
    </source>
</evidence>
<keyword evidence="2" id="KW-0808">Transferase</keyword>
<reference evidence="3" key="1">
    <citation type="submission" date="2016-10" db="EMBL/GenBank/DDBJ databases">
        <authorList>
            <person name="de Groot N.N."/>
        </authorList>
    </citation>
    <scope>NUCLEOTIDE SEQUENCE</scope>
</reference>